<evidence type="ECO:0000313" key="2">
    <source>
        <dbReference type="EMBL" id="CDI96716.1"/>
    </source>
</evidence>
<keyword evidence="1" id="KW-0472">Membrane</keyword>
<evidence type="ECO:0000256" key="1">
    <source>
        <dbReference type="SAM" id="Phobius"/>
    </source>
</evidence>
<protein>
    <submittedName>
        <fullName evidence="2">Uncharacterized protein</fullName>
    </submittedName>
</protein>
<proteinExistence type="predicted"/>
<keyword evidence="3" id="KW-1185">Reference proteome</keyword>
<reference evidence="2" key="1">
    <citation type="journal article" date="2013" name="Nature">
        <title>The genomes of four tapeworm species reveal adaptations to parasitism.</title>
        <authorList>
            <person name="Tsai I.J."/>
            <person name="Zarowiecki M."/>
            <person name="Holroyd N."/>
            <person name="Garciarrubio A."/>
            <person name="Sanchez-Flores A."/>
            <person name="Brooks K.L."/>
            <person name="Tracey A."/>
            <person name="Bobes R.J."/>
            <person name="Fragoso G."/>
            <person name="Sciutto E."/>
            <person name="Aslett M."/>
            <person name="Beasley H."/>
            <person name="Bennett H.M."/>
            <person name="Cai J."/>
            <person name="Camicia F."/>
            <person name="Clark R."/>
            <person name="Cucher M."/>
            <person name="De Silva N."/>
            <person name="Day T.A."/>
            <person name="Deplazes P."/>
            <person name="Estrada K."/>
            <person name="Fernandez C."/>
            <person name="Holland P.W."/>
            <person name="Hou J."/>
            <person name="Hu S."/>
            <person name="Huckvale T."/>
            <person name="Hung S.S."/>
            <person name="Kamenetzky L."/>
            <person name="Keane J.A."/>
            <person name="Kiss F."/>
            <person name="Koziol U."/>
            <person name="Lambert O."/>
            <person name="Liu K."/>
            <person name="Luo X."/>
            <person name="Luo Y."/>
            <person name="Macchiaroli N."/>
            <person name="Nichol S."/>
            <person name="Paps J."/>
            <person name="Parkinson J."/>
            <person name="Pouchkina-Stantcheva N."/>
            <person name="Riddiford N."/>
            <person name="Rosenzvit M."/>
            <person name="Salinas G."/>
            <person name="Wasmuth J.D."/>
            <person name="Zamanian M."/>
            <person name="Zheng Y."/>
            <person name="Cai X."/>
            <person name="Soberon X."/>
            <person name="Olson P.D."/>
            <person name="Laclette J.P."/>
            <person name="Brehm K."/>
            <person name="Berriman M."/>
            <person name="Garciarrubio A."/>
            <person name="Bobes R.J."/>
            <person name="Fragoso G."/>
            <person name="Sanchez-Flores A."/>
            <person name="Estrada K."/>
            <person name="Cevallos M.A."/>
            <person name="Morett E."/>
            <person name="Gonzalez V."/>
            <person name="Portillo T."/>
            <person name="Ochoa-Leyva A."/>
            <person name="Jose M.V."/>
            <person name="Sciutto E."/>
            <person name="Landa A."/>
            <person name="Jimenez L."/>
            <person name="Valdes V."/>
            <person name="Carrero J.C."/>
            <person name="Larralde C."/>
            <person name="Morales-Montor J."/>
            <person name="Limon-Lason J."/>
            <person name="Soberon X."/>
            <person name="Laclette J.P."/>
        </authorList>
    </citation>
    <scope>NUCLEOTIDE SEQUENCE [LARGE SCALE GENOMIC DNA]</scope>
</reference>
<dbReference type="AlphaFoldDB" id="A0A087VWS2"/>
<evidence type="ECO:0000313" key="3">
    <source>
        <dbReference type="Proteomes" id="UP000017246"/>
    </source>
</evidence>
<gene>
    <name evidence="2" type="ORF">EmuJ_000042000</name>
</gene>
<dbReference type="Proteomes" id="UP000017246">
    <property type="component" value="Unassembled WGS sequence"/>
</dbReference>
<reference evidence="2" key="2">
    <citation type="submission" date="2015-11" db="EMBL/GenBank/DDBJ databases">
        <authorList>
            <person name="Zhang Y."/>
            <person name="Guo Z."/>
        </authorList>
    </citation>
    <scope>NUCLEOTIDE SEQUENCE</scope>
</reference>
<keyword evidence="1" id="KW-1133">Transmembrane helix</keyword>
<sequence>MIYVSSYIIMVSGKCNNINRHQITPISVLSSLNALFFLSYISFLCLGFYQSPNMIQLILMMGNRESLGDL</sequence>
<organism evidence="2 3">
    <name type="scientific">Echinococcus multilocularis</name>
    <name type="common">Fox tapeworm</name>
    <dbReference type="NCBI Taxonomy" id="6211"/>
    <lineage>
        <taxon>Eukaryota</taxon>
        <taxon>Metazoa</taxon>
        <taxon>Spiralia</taxon>
        <taxon>Lophotrochozoa</taxon>
        <taxon>Platyhelminthes</taxon>
        <taxon>Cestoda</taxon>
        <taxon>Eucestoda</taxon>
        <taxon>Cyclophyllidea</taxon>
        <taxon>Taeniidae</taxon>
        <taxon>Echinococcus</taxon>
    </lineage>
</organism>
<name>A0A087VWS2_ECHMU</name>
<keyword evidence="1" id="KW-0812">Transmembrane</keyword>
<feature type="transmembrane region" description="Helical" evidence="1">
    <location>
        <begin position="26"/>
        <end position="49"/>
    </location>
</feature>
<accession>A0A087VWS2</accession>
<dbReference type="EMBL" id="LN902846">
    <property type="protein sequence ID" value="CDI96716.1"/>
    <property type="molecule type" value="Genomic_DNA"/>
</dbReference>